<dbReference type="InterPro" id="IPR038078">
    <property type="entry name" value="PhoU-like_sf"/>
</dbReference>
<comment type="caution">
    <text evidence="3">The sequence shown here is derived from an EMBL/GenBank/DDBJ whole genome shotgun (WGS) entry which is preliminary data.</text>
</comment>
<sequence>MFSLVNKHEEFFDFLVTNGEYFHKGTLMVKEVLQDPKKLERCAKEAEKIEHLADGVTHEVAAKMKHVFITPIDREDFYLLTSNLDDCVDDIKDVIFTLRIYHAGLGWNRMLRMADILIEMSGELIILFRLLKDIDKNETEITERARKINRLESEADTSYRAIISDLFDGTHEAVEIIRWKEIMETMEETADQAERVGNLIKEVVMKYA</sequence>
<reference evidence="3" key="1">
    <citation type="submission" date="2020-04" db="EMBL/GenBank/DDBJ databases">
        <title>Deep metagenomics examines the oral microbiome during advanced dental caries in children, revealing novel taxa and co-occurrences with host molecules.</title>
        <authorList>
            <person name="Baker J.L."/>
            <person name="Morton J.T."/>
            <person name="Dinis M."/>
            <person name="Alvarez R."/>
            <person name="Tran N.C."/>
            <person name="Knight R."/>
            <person name="Edlund A."/>
        </authorList>
    </citation>
    <scope>NUCLEOTIDE SEQUENCE</scope>
    <source>
        <strain evidence="3">JCVI_32_bin.14</strain>
    </source>
</reference>
<proteinExistence type="inferred from homology"/>
<dbReference type="Proteomes" id="UP000757890">
    <property type="component" value="Unassembled WGS sequence"/>
</dbReference>
<dbReference type="AlphaFoldDB" id="A0A930FR02"/>
<keyword evidence="2" id="KW-0175">Coiled coil</keyword>
<evidence type="ECO:0000256" key="1">
    <source>
        <dbReference type="ARBA" id="ARBA00008591"/>
    </source>
</evidence>
<feature type="coiled-coil region" evidence="2">
    <location>
        <begin position="134"/>
        <end position="196"/>
    </location>
</feature>
<evidence type="ECO:0000256" key="2">
    <source>
        <dbReference type="SAM" id="Coils"/>
    </source>
</evidence>
<name>A0A930FR02_9FIRM</name>
<dbReference type="InterPro" id="IPR018445">
    <property type="entry name" value="Put_Phosphate_transp_reg"/>
</dbReference>
<evidence type="ECO:0000313" key="4">
    <source>
        <dbReference type="Proteomes" id="UP000757890"/>
    </source>
</evidence>
<organism evidence="3 4">
    <name type="scientific">Dialister invisus</name>
    <dbReference type="NCBI Taxonomy" id="218538"/>
    <lineage>
        <taxon>Bacteria</taxon>
        <taxon>Bacillati</taxon>
        <taxon>Bacillota</taxon>
        <taxon>Negativicutes</taxon>
        <taxon>Veillonellales</taxon>
        <taxon>Veillonellaceae</taxon>
        <taxon>Dialister</taxon>
    </lineage>
</organism>
<dbReference type="Gene3D" id="1.20.58.220">
    <property type="entry name" value="Phosphate transport system protein phou homolog 2, domain 2"/>
    <property type="match status" value="1"/>
</dbReference>
<dbReference type="PANTHER" id="PTHR37298">
    <property type="entry name" value="UPF0111 PROTEIN YKAA"/>
    <property type="match status" value="1"/>
</dbReference>
<gene>
    <name evidence="3" type="ORF">HXL70_03195</name>
</gene>
<evidence type="ECO:0000313" key="3">
    <source>
        <dbReference type="EMBL" id="MBF1129033.1"/>
    </source>
</evidence>
<protein>
    <submittedName>
        <fullName evidence="3">DUF47 family protein</fullName>
    </submittedName>
</protein>
<accession>A0A930FR02</accession>
<dbReference type="Pfam" id="PF01865">
    <property type="entry name" value="PhoU_div"/>
    <property type="match status" value="1"/>
</dbReference>
<comment type="similarity">
    <text evidence="1">Belongs to the UPF0111 family.</text>
</comment>
<dbReference type="EMBL" id="JABZMK010000009">
    <property type="protein sequence ID" value="MBF1129033.1"/>
    <property type="molecule type" value="Genomic_DNA"/>
</dbReference>
<dbReference type="InterPro" id="IPR052912">
    <property type="entry name" value="UPF0111_domain"/>
</dbReference>
<dbReference type="PANTHER" id="PTHR37298:SF1">
    <property type="entry name" value="UPF0111 PROTEIN YKAA"/>
    <property type="match status" value="1"/>
</dbReference>